<feature type="transmembrane region" description="Helical" evidence="1">
    <location>
        <begin position="62"/>
        <end position="86"/>
    </location>
</feature>
<accession>A0AAN9G8U4</accession>
<evidence type="ECO:0000313" key="3">
    <source>
        <dbReference type="Proteomes" id="UP001374579"/>
    </source>
</evidence>
<dbReference type="Proteomes" id="UP001374579">
    <property type="component" value="Unassembled WGS sequence"/>
</dbReference>
<comment type="caution">
    <text evidence="2">The sequence shown here is derived from an EMBL/GenBank/DDBJ whole genome shotgun (WGS) entry which is preliminary data.</text>
</comment>
<protein>
    <submittedName>
        <fullName evidence="2">Uncharacterized protein</fullName>
    </submittedName>
</protein>
<proteinExistence type="predicted"/>
<gene>
    <name evidence="2" type="ORF">V1264_004948</name>
</gene>
<keyword evidence="1" id="KW-0812">Transmembrane</keyword>
<sequence>MALLKRFLCWRLRTATIVGFIYVFITVASALLLRALDCAAMWTDFSISRGFDIPWRSHQWQAFLASDVIVSVCHIGIILLTVYMMYNVMMMHFVLYMKTMQLYNYCFIMYTFTEFCFSIFEFSFYGMNSFRREFVVFIWLWWLMRTAGNSVFMVVLFSRMTEMEEDMALDLKQSGKKYIHSYA</sequence>
<feature type="transmembrane region" description="Helical" evidence="1">
    <location>
        <begin position="107"/>
        <end position="127"/>
    </location>
</feature>
<feature type="transmembrane region" description="Helical" evidence="1">
    <location>
        <begin position="20"/>
        <end position="42"/>
    </location>
</feature>
<dbReference type="EMBL" id="JBAMIC010000013">
    <property type="protein sequence ID" value="KAK7098060.1"/>
    <property type="molecule type" value="Genomic_DNA"/>
</dbReference>
<keyword evidence="1" id="KW-0472">Membrane</keyword>
<reference evidence="2 3" key="1">
    <citation type="submission" date="2024-02" db="EMBL/GenBank/DDBJ databases">
        <title>Chromosome-scale genome assembly of the rough periwinkle Littorina saxatilis.</title>
        <authorList>
            <person name="De Jode A."/>
            <person name="Faria R."/>
            <person name="Formenti G."/>
            <person name="Sims Y."/>
            <person name="Smith T.P."/>
            <person name="Tracey A."/>
            <person name="Wood J.M.D."/>
            <person name="Zagrodzka Z.B."/>
            <person name="Johannesson K."/>
            <person name="Butlin R.K."/>
            <person name="Leder E.H."/>
        </authorList>
    </citation>
    <scope>NUCLEOTIDE SEQUENCE [LARGE SCALE GENOMIC DNA]</scope>
    <source>
        <strain evidence="2">Snail1</strain>
        <tissue evidence="2">Muscle</tissue>
    </source>
</reference>
<organism evidence="2 3">
    <name type="scientific">Littorina saxatilis</name>
    <dbReference type="NCBI Taxonomy" id="31220"/>
    <lineage>
        <taxon>Eukaryota</taxon>
        <taxon>Metazoa</taxon>
        <taxon>Spiralia</taxon>
        <taxon>Lophotrochozoa</taxon>
        <taxon>Mollusca</taxon>
        <taxon>Gastropoda</taxon>
        <taxon>Caenogastropoda</taxon>
        <taxon>Littorinimorpha</taxon>
        <taxon>Littorinoidea</taxon>
        <taxon>Littorinidae</taxon>
        <taxon>Littorina</taxon>
    </lineage>
</organism>
<evidence type="ECO:0000313" key="2">
    <source>
        <dbReference type="EMBL" id="KAK7098060.1"/>
    </source>
</evidence>
<keyword evidence="3" id="KW-1185">Reference proteome</keyword>
<name>A0AAN9G8U4_9CAEN</name>
<evidence type="ECO:0000256" key="1">
    <source>
        <dbReference type="SAM" id="Phobius"/>
    </source>
</evidence>
<keyword evidence="1" id="KW-1133">Transmembrane helix</keyword>
<dbReference type="AlphaFoldDB" id="A0AAN9G8U4"/>
<feature type="transmembrane region" description="Helical" evidence="1">
    <location>
        <begin position="139"/>
        <end position="157"/>
    </location>
</feature>